<comment type="caution">
    <text evidence="1">The sequence shown here is derived from an EMBL/GenBank/DDBJ whole genome shotgun (WGS) entry which is preliminary data.</text>
</comment>
<dbReference type="Proteomes" id="UP000305517">
    <property type="component" value="Unassembled WGS sequence"/>
</dbReference>
<protein>
    <submittedName>
        <fullName evidence="1">Uncharacterized protein</fullName>
    </submittedName>
</protein>
<dbReference type="AlphaFoldDB" id="A0A5R8WJM7"/>
<reference evidence="1 2" key="1">
    <citation type="submission" date="2019-05" db="EMBL/GenBank/DDBJ databases">
        <title>Hymenobacter edaphi sp. nov., isolated from abandoned arsenic-contaminated farmland soil.</title>
        <authorList>
            <person name="Nie L."/>
        </authorList>
    </citation>
    <scope>NUCLEOTIDE SEQUENCE [LARGE SCALE GENOMIC DNA]</scope>
    <source>
        <strain evidence="1 2">1-3-3-8</strain>
    </source>
</reference>
<evidence type="ECO:0000313" key="1">
    <source>
        <dbReference type="EMBL" id="TLM88813.1"/>
    </source>
</evidence>
<dbReference type="EMBL" id="VAJM01000016">
    <property type="protein sequence ID" value="TLM88813.1"/>
    <property type="molecule type" value="Genomic_DNA"/>
</dbReference>
<name>A0A5R8WJM7_9BACT</name>
<dbReference type="RefSeq" id="WP_138081746.1">
    <property type="nucleotide sequence ID" value="NZ_VAJM01000016.1"/>
</dbReference>
<evidence type="ECO:0000313" key="2">
    <source>
        <dbReference type="Proteomes" id="UP000305517"/>
    </source>
</evidence>
<sequence>MEYFISDRQKSLFRPERTIYQVDDWASIEKHHEFQYLGLQDDPRHDHYGKPLVYDSAEQAPTLTHWKLNVAQWERFACRHRLSSDKAWMLDEIIKDLRRRAWIAGHQRELDYRWHQALEQYEQAQQAAAERHQQRLAEFHSQPFPSRLAKPAKGVVVQTTLF</sequence>
<accession>A0A5R8WJM7</accession>
<proteinExistence type="predicted"/>
<keyword evidence="2" id="KW-1185">Reference proteome</keyword>
<gene>
    <name evidence="1" type="ORF">FDY95_23550</name>
</gene>
<organism evidence="1 2">
    <name type="scientific">Hymenobacter jeollabukensis</name>
    <dbReference type="NCBI Taxonomy" id="2025313"/>
    <lineage>
        <taxon>Bacteria</taxon>
        <taxon>Pseudomonadati</taxon>
        <taxon>Bacteroidota</taxon>
        <taxon>Cytophagia</taxon>
        <taxon>Cytophagales</taxon>
        <taxon>Hymenobacteraceae</taxon>
        <taxon>Hymenobacter</taxon>
    </lineage>
</organism>